<evidence type="ECO:0000256" key="2">
    <source>
        <dbReference type="ARBA" id="ARBA00022771"/>
    </source>
</evidence>
<evidence type="ECO:0000313" key="8">
    <source>
        <dbReference type="EMBL" id="CAF1188335.1"/>
    </source>
</evidence>
<dbReference type="Proteomes" id="UP000663889">
    <property type="component" value="Unassembled WGS sequence"/>
</dbReference>
<dbReference type="CDD" id="cd19756">
    <property type="entry name" value="Bbox2"/>
    <property type="match status" value="1"/>
</dbReference>
<keyword evidence="1" id="KW-0479">Metal-binding</keyword>
<feature type="coiled-coil region" evidence="5">
    <location>
        <begin position="406"/>
        <end position="499"/>
    </location>
</feature>
<dbReference type="InterPro" id="IPR013083">
    <property type="entry name" value="Znf_RING/FYVE/PHD"/>
</dbReference>
<evidence type="ECO:0000256" key="3">
    <source>
        <dbReference type="ARBA" id="ARBA00022833"/>
    </source>
</evidence>
<evidence type="ECO:0000256" key="5">
    <source>
        <dbReference type="SAM" id="Coils"/>
    </source>
</evidence>
<proteinExistence type="predicted"/>
<keyword evidence="3" id="KW-0862">Zinc</keyword>
<dbReference type="PANTHER" id="PTHR36754:SF2">
    <property type="entry name" value="E3 UBIQUITIN-PROTEIN LIGASE TRIM37"/>
    <property type="match status" value="1"/>
</dbReference>
<dbReference type="GO" id="GO:0016235">
    <property type="term" value="C:aggresome"/>
    <property type="evidence" value="ECO:0007669"/>
    <property type="project" value="TreeGrafter"/>
</dbReference>
<dbReference type="SUPFAM" id="SSF57850">
    <property type="entry name" value="RING/U-box"/>
    <property type="match status" value="1"/>
</dbReference>
<name>A0A814VKF1_9BILA</name>
<dbReference type="GO" id="GO:0031625">
    <property type="term" value="F:ubiquitin protein ligase binding"/>
    <property type="evidence" value="ECO:0007669"/>
    <property type="project" value="TreeGrafter"/>
</dbReference>
<dbReference type="GO" id="GO:0005778">
    <property type="term" value="C:peroxisomal membrane"/>
    <property type="evidence" value="ECO:0007669"/>
    <property type="project" value="TreeGrafter"/>
</dbReference>
<accession>A0A814VKF1</accession>
<reference evidence="8" key="1">
    <citation type="submission" date="2021-02" db="EMBL/GenBank/DDBJ databases">
        <authorList>
            <person name="Nowell W R."/>
        </authorList>
    </citation>
    <scope>NUCLEOTIDE SEQUENCE</scope>
</reference>
<organism evidence="8 9">
    <name type="scientific">Rotaria sordida</name>
    <dbReference type="NCBI Taxonomy" id="392033"/>
    <lineage>
        <taxon>Eukaryota</taxon>
        <taxon>Metazoa</taxon>
        <taxon>Spiralia</taxon>
        <taxon>Gnathifera</taxon>
        <taxon>Rotifera</taxon>
        <taxon>Eurotatoria</taxon>
        <taxon>Bdelloidea</taxon>
        <taxon>Philodinida</taxon>
        <taxon>Philodinidae</taxon>
        <taxon>Rotaria</taxon>
    </lineage>
</organism>
<dbReference type="GO" id="GO:0061630">
    <property type="term" value="F:ubiquitin protein ligase activity"/>
    <property type="evidence" value="ECO:0007669"/>
    <property type="project" value="TreeGrafter"/>
</dbReference>
<dbReference type="GO" id="GO:0008270">
    <property type="term" value="F:zinc ion binding"/>
    <property type="evidence" value="ECO:0007669"/>
    <property type="project" value="UniProtKB-KW"/>
</dbReference>
<dbReference type="Pfam" id="PF00643">
    <property type="entry name" value="zf-B_box"/>
    <property type="match status" value="1"/>
</dbReference>
<evidence type="ECO:0000259" key="6">
    <source>
        <dbReference type="PROSITE" id="PS50089"/>
    </source>
</evidence>
<dbReference type="SUPFAM" id="SSF57845">
    <property type="entry name" value="B-box zinc-binding domain"/>
    <property type="match status" value="1"/>
</dbReference>
<protein>
    <recommendedName>
        <fullName evidence="10">B box-type domain-containing protein</fullName>
    </recommendedName>
</protein>
<evidence type="ECO:0000256" key="1">
    <source>
        <dbReference type="ARBA" id="ARBA00022723"/>
    </source>
</evidence>
<feature type="domain" description="RING-type" evidence="6">
    <location>
        <begin position="12"/>
        <end position="54"/>
    </location>
</feature>
<dbReference type="InterPro" id="IPR001841">
    <property type="entry name" value="Znf_RING"/>
</dbReference>
<feature type="domain" description="B box-type" evidence="7">
    <location>
        <begin position="82"/>
        <end position="127"/>
    </location>
</feature>
<keyword evidence="2 4" id="KW-0863">Zinc-finger</keyword>
<dbReference type="GO" id="GO:0006513">
    <property type="term" value="P:protein monoubiquitination"/>
    <property type="evidence" value="ECO:0007669"/>
    <property type="project" value="TreeGrafter"/>
</dbReference>
<gene>
    <name evidence="8" type="ORF">SEV965_LOCUS20447</name>
</gene>
<dbReference type="Gene3D" id="2.60.210.10">
    <property type="entry name" value="Apoptosis, Tumor Necrosis Factor Receptor Associated Protein 2, Chain A"/>
    <property type="match status" value="1"/>
</dbReference>
<evidence type="ECO:0000256" key="4">
    <source>
        <dbReference type="PROSITE-ProRule" id="PRU00024"/>
    </source>
</evidence>
<evidence type="ECO:0008006" key="10">
    <source>
        <dbReference type="Google" id="ProtNLM"/>
    </source>
</evidence>
<dbReference type="Gene3D" id="3.30.160.60">
    <property type="entry name" value="Classic Zinc Finger"/>
    <property type="match status" value="1"/>
</dbReference>
<dbReference type="PROSITE" id="PS50119">
    <property type="entry name" value="ZF_BBOX"/>
    <property type="match status" value="1"/>
</dbReference>
<dbReference type="GO" id="GO:0051865">
    <property type="term" value="P:protein autoubiquitination"/>
    <property type="evidence" value="ECO:0007669"/>
    <property type="project" value="TreeGrafter"/>
</dbReference>
<dbReference type="SUPFAM" id="SSF49599">
    <property type="entry name" value="TRAF domain-like"/>
    <property type="match status" value="1"/>
</dbReference>
<evidence type="ECO:0000259" key="7">
    <source>
        <dbReference type="PROSITE" id="PS50119"/>
    </source>
</evidence>
<dbReference type="GO" id="GO:0070842">
    <property type="term" value="P:aggresome assembly"/>
    <property type="evidence" value="ECO:0007669"/>
    <property type="project" value="TreeGrafter"/>
</dbReference>
<dbReference type="GO" id="GO:0005164">
    <property type="term" value="F:tumor necrosis factor receptor binding"/>
    <property type="evidence" value="ECO:0007669"/>
    <property type="project" value="TreeGrafter"/>
</dbReference>
<comment type="caution">
    <text evidence="8">The sequence shown here is derived from an EMBL/GenBank/DDBJ whole genome shotgun (WGS) entry which is preliminary data.</text>
</comment>
<dbReference type="EMBL" id="CAJNOU010001329">
    <property type="protein sequence ID" value="CAF1188335.1"/>
    <property type="molecule type" value="Genomic_DNA"/>
</dbReference>
<dbReference type="InterPro" id="IPR000315">
    <property type="entry name" value="Znf_B-box"/>
</dbReference>
<sequence>MLSDDYDETFMCVICFESPKDRLMCRFCSKFICASCLNKIFGPFGYDQKCPHCRAVVSQEDFTKVLWLPDHLKEIDDQVKTGTANKCSEHERQELSIFCQTCGLRICAHCVLPMFHGKHVQHDYCSSEDIYAKTIKEVREHINHSRHAVHKGQKEIEKNKKSSNTILQYRKQRRDEFNRMHASIHMKIDRETDKYLEKIEGERTILNDQINQHNEVITIVEQEINSKTETELISMRKELLSRFQKLPSISTFNSIDTTKNILSDFLTLPWQTGEFILYGFSRKNSSWDNFIVQKYSLDYNQSWSFMVHPNYSTDKHRNVLSVFLKLNNGMLQPIDYTYIVELVHSSGDVSLNYTMKGTGQFKSGWQNGWKSFYPIEHLNSGGFLWPDEDKIKFIFKFQPATIFEQNKVLEWHLNQMEHKARNAEDAIARLQEEKKKIEQTVTEQRRQIEKIEKREIQLKETLGSQQKDRELIADQRSELKALKRDNESLKKKLNDFVAAQKRHCQEDLRNELQRYKKTRNKMMDYNPSEKVVFLKF</sequence>
<dbReference type="AlphaFoldDB" id="A0A814VKF1"/>
<dbReference type="Gene3D" id="3.30.40.10">
    <property type="entry name" value="Zinc/RING finger domain, C3HC4 (zinc finger)"/>
    <property type="match status" value="1"/>
</dbReference>
<dbReference type="InterPro" id="IPR053003">
    <property type="entry name" value="TRIM_RBCC_E3_ubiq-ligases"/>
</dbReference>
<dbReference type="PROSITE" id="PS50089">
    <property type="entry name" value="ZF_RING_2"/>
    <property type="match status" value="1"/>
</dbReference>
<dbReference type="InterPro" id="IPR008974">
    <property type="entry name" value="TRAF-like"/>
</dbReference>
<dbReference type="PANTHER" id="PTHR36754">
    <property type="entry name" value="E3 UBIQUITIN-PROTEIN LIGASE TRIM37"/>
    <property type="match status" value="1"/>
</dbReference>
<keyword evidence="5" id="KW-0175">Coiled coil</keyword>
<evidence type="ECO:0000313" key="9">
    <source>
        <dbReference type="Proteomes" id="UP000663889"/>
    </source>
</evidence>